<dbReference type="Pfam" id="PF00664">
    <property type="entry name" value="ABC_membrane"/>
    <property type="match status" value="1"/>
</dbReference>
<evidence type="ECO:0000256" key="5">
    <source>
        <dbReference type="ARBA" id="ARBA00022989"/>
    </source>
</evidence>
<dbReference type="AlphaFoldDB" id="A0A7X2NSW0"/>
<sequence>MQKTRKMKGSPDEIRTYFQNEKGLLILITITGVLYNIGMTAGPWFEGQMAQMLCDIIQKTRTPAEMIRLAMTYVLVILFVQGMRYFKRLYIRRFANEISRDMKETLYRNLLSSADVREESAGNLLTKAIADADTCTEGIRKFTTEIFDTGVVMVAYLVMLLSYDWRLTLLVMIFPPFAYLIAAKLKGYVAIVSAQGKESEARLNQATLDRVSNALTYRVYGEETRHNQLYEGVLTDYEQKEARANLLVSSVQPLYQIIASISVVLILWLGGKNVAGTGWTVWNIAAFSTFLACFTKLASKSSKAAKLFNAVQKAQVSWRRIKPFLKETELPEETEPAPCKTLQVKDVSFSYDKDHPVFSHLTFTAEPGEIIGITGEVASGKSSLGKLFLPGSSYTGGIQWGTEDWHACMNEKKSFVTYLGHQPELFSGTIEENIRLGREGDISKVLSLVCMDEDLKSFPDGVKTLIGDGGVRLSGGQQARIALARTLYHARPLMILDDPFSAVDPKTEEQIFRNLRAYSSDSIILLISHRLALFSRMDQVLFLNQGTAACGSHEELMQTQPIYRELVTRQEKAGDLDA</sequence>
<dbReference type="Gene3D" id="3.40.50.300">
    <property type="entry name" value="P-loop containing nucleotide triphosphate hydrolases"/>
    <property type="match status" value="1"/>
</dbReference>
<dbReference type="GO" id="GO:0005886">
    <property type="term" value="C:plasma membrane"/>
    <property type="evidence" value="ECO:0007669"/>
    <property type="project" value="UniProtKB-SubCell"/>
</dbReference>
<feature type="transmembrane region" description="Helical" evidence="7">
    <location>
        <begin position="24"/>
        <end position="45"/>
    </location>
</feature>
<evidence type="ECO:0000259" key="9">
    <source>
        <dbReference type="PROSITE" id="PS50929"/>
    </source>
</evidence>
<dbReference type="InterPro" id="IPR036640">
    <property type="entry name" value="ABC1_TM_sf"/>
</dbReference>
<evidence type="ECO:0000256" key="2">
    <source>
        <dbReference type="ARBA" id="ARBA00022692"/>
    </source>
</evidence>
<dbReference type="PROSITE" id="PS50929">
    <property type="entry name" value="ABC_TM1F"/>
    <property type="match status" value="1"/>
</dbReference>
<dbReference type="InterPro" id="IPR003593">
    <property type="entry name" value="AAA+_ATPase"/>
</dbReference>
<feature type="transmembrane region" description="Helical" evidence="7">
    <location>
        <begin position="169"/>
        <end position="192"/>
    </location>
</feature>
<evidence type="ECO:0000313" key="10">
    <source>
        <dbReference type="EMBL" id="MSS58899.1"/>
    </source>
</evidence>
<keyword evidence="11" id="KW-1185">Reference proteome</keyword>
<evidence type="ECO:0000256" key="4">
    <source>
        <dbReference type="ARBA" id="ARBA00022840"/>
    </source>
</evidence>
<proteinExistence type="predicted"/>
<dbReference type="GO" id="GO:0015421">
    <property type="term" value="F:ABC-type oligopeptide transporter activity"/>
    <property type="evidence" value="ECO:0007669"/>
    <property type="project" value="TreeGrafter"/>
</dbReference>
<dbReference type="PANTHER" id="PTHR43394">
    <property type="entry name" value="ATP-DEPENDENT PERMEASE MDL1, MITOCHONDRIAL"/>
    <property type="match status" value="1"/>
</dbReference>
<dbReference type="Gene3D" id="1.20.1560.10">
    <property type="entry name" value="ABC transporter type 1, transmembrane domain"/>
    <property type="match status" value="1"/>
</dbReference>
<dbReference type="PROSITE" id="PS00211">
    <property type="entry name" value="ABC_TRANSPORTER_1"/>
    <property type="match status" value="1"/>
</dbReference>
<evidence type="ECO:0000256" key="6">
    <source>
        <dbReference type="ARBA" id="ARBA00023136"/>
    </source>
</evidence>
<dbReference type="PANTHER" id="PTHR43394:SF1">
    <property type="entry name" value="ATP-BINDING CASSETTE SUB-FAMILY B MEMBER 10, MITOCHONDRIAL"/>
    <property type="match status" value="1"/>
</dbReference>
<dbReference type="SUPFAM" id="SSF90123">
    <property type="entry name" value="ABC transporter transmembrane region"/>
    <property type="match status" value="1"/>
</dbReference>
<name>A0A7X2NSW0_9FIRM</name>
<evidence type="ECO:0000313" key="11">
    <source>
        <dbReference type="Proteomes" id="UP000461880"/>
    </source>
</evidence>
<dbReference type="SMART" id="SM00382">
    <property type="entry name" value="AAA"/>
    <property type="match status" value="1"/>
</dbReference>
<feature type="transmembrane region" description="Helical" evidence="7">
    <location>
        <begin position="146"/>
        <end position="163"/>
    </location>
</feature>
<accession>A0A7X2NSW0</accession>
<keyword evidence="2 7" id="KW-0812">Transmembrane</keyword>
<feature type="domain" description="ABC transmembrane type-1" evidence="9">
    <location>
        <begin position="26"/>
        <end position="313"/>
    </location>
</feature>
<dbReference type="InterPro" id="IPR011527">
    <property type="entry name" value="ABC1_TM_dom"/>
</dbReference>
<organism evidence="10 11">
    <name type="scientific">Stecheria intestinalis</name>
    <dbReference type="NCBI Taxonomy" id="2606630"/>
    <lineage>
        <taxon>Bacteria</taxon>
        <taxon>Bacillati</taxon>
        <taxon>Bacillota</taxon>
        <taxon>Erysipelotrichia</taxon>
        <taxon>Erysipelotrichales</taxon>
        <taxon>Erysipelotrichaceae</taxon>
        <taxon>Stecheria</taxon>
    </lineage>
</organism>
<keyword evidence="6 7" id="KW-0472">Membrane</keyword>
<comment type="caution">
    <text evidence="10">The sequence shown here is derived from an EMBL/GenBank/DDBJ whole genome shotgun (WGS) entry which is preliminary data.</text>
</comment>
<gene>
    <name evidence="10" type="ORF">FYJ51_08260</name>
</gene>
<dbReference type="InterPro" id="IPR003439">
    <property type="entry name" value="ABC_transporter-like_ATP-bd"/>
</dbReference>
<feature type="transmembrane region" description="Helical" evidence="7">
    <location>
        <begin position="277"/>
        <end position="298"/>
    </location>
</feature>
<protein>
    <submittedName>
        <fullName evidence="10">ABC transporter ATP-binding protein</fullName>
    </submittedName>
</protein>
<dbReference type="InterPro" id="IPR017871">
    <property type="entry name" value="ABC_transporter-like_CS"/>
</dbReference>
<dbReference type="Pfam" id="PF00005">
    <property type="entry name" value="ABC_tran"/>
    <property type="match status" value="1"/>
</dbReference>
<evidence type="ECO:0000256" key="7">
    <source>
        <dbReference type="SAM" id="Phobius"/>
    </source>
</evidence>
<dbReference type="InterPro" id="IPR039421">
    <property type="entry name" value="Type_1_exporter"/>
</dbReference>
<dbReference type="InterPro" id="IPR027417">
    <property type="entry name" value="P-loop_NTPase"/>
</dbReference>
<dbReference type="GO" id="GO:0005524">
    <property type="term" value="F:ATP binding"/>
    <property type="evidence" value="ECO:0007669"/>
    <property type="project" value="UniProtKB-KW"/>
</dbReference>
<keyword evidence="3" id="KW-0547">Nucleotide-binding</keyword>
<dbReference type="EMBL" id="VUMN01000018">
    <property type="protein sequence ID" value="MSS58899.1"/>
    <property type="molecule type" value="Genomic_DNA"/>
</dbReference>
<dbReference type="Proteomes" id="UP000461880">
    <property type="component" value="Unassembled WGS sequence"/>
</dbReference>
<reference evidence="10 11" key="1">
    <citation type="submission" date="2019-08" db="EMBL/GenBank/DDBJ databases">
        <title>In-depth cultivation of the pig gut microbiome towards novel bacterial diversity and tailored functional studies.</title>
        <authorList>
            <person name="Wylensek D."/>
            <person name="Hitch T.C.A."/>
            <person name="Clavel T."/>
        </authorList>
    </citation>
    <scope>NUCLEOTIDE SEQUENCE [LARGE SCALE GENOMIC DNA]</scope>
    <source>
        <strain evidence="10 11">Oil+RF-744-GAM-WT-6</strain>
    </source>
</reference>
<evidence type="ECO:0000256" key="3">
    <source>
        <dbReference type="ARBA" id="ARBA00022741"/>
    </source>
</evidence>
<feature type="transmembrane region" description="Helical" evidence="7">
    <location>
        <begin position="65"/>
        <end position="86"/>
    </location>
</feature>
<comment type="subcellular location">
    <subcellularLocation>
        <location evidence="1">Cell membrane</location>
        <topology evidence="1">Multi-pass membrane protein</topology>
    </subcellularLocation>
</comment>
<dbReference type="PROSITE" id="PS50893">
    <property type="entry name" value="ABC_TRANSPORTER_2"/>
    <property type="match status" value="1"/>
</dbReference>
<keyword evidence="4 10" id="KW-0067">ATP-binding</keyword>
<dbReference type="CDD" id="cd07346">
    <property type="entry name" value="ABC_6TM_exporters"/>
    <property type="match status" value="1"/>
</dbReference>
<keyword evidence="5 7" id="KW-1133">Transmembrane helix</keyword>
<dbReference type="SUPFAM" id="SSF52540">
    <property type="entry name" value="P-loop containing nucleoside triphosphate hydrolases"/>
    <property type="match status" value="1"/>
</dbReference>
<dbReference type="GO" id="GO:0016887">
    <property type="term" value="F:ATP hydrolysis activity"/>
    <property type="evidence" value="ECO:0007669"/>
    <property type="project" value="InterPro"/>
</dbReference>
<feature type="transmembrane region" description="Helical" evidence="7">
    <location>
        <begin position="253"/>
        <end position="271"/>
    </location>
</feature>
<feature type="domain" description="ABC transporter" evidence="8">
    <location>
        <begin position="342"/>
        <end position="570"/>
    </location>
</feature>
<dbReference type="RefSeq" id="WP_154504898.1">
    <property type="nucleotide sequence ID" value="NZ_VUMN01000018.1"/>
</dbReference>
<evidence type="ECO:0000256" key="1">
    <source>
        <dbReference type="ARBA" id="ARBA00004651"/>
    </source>
</evidence>
<evidence type="ECO:0000259" key="8">
    <source>
        <dbReference type="PROSITE" id="PS50893"/>
    </source>
</evidence>